<dbReference type="SMART" id="SM00382">
    <property type="entry name" value="AAA"/>
    <property type="match status" value="1"/>
</dbReference>
<dbReference type="CDD" id="cd18583">
    <property type="entry name" value="ABC_6TM_HMT1"/>
    <property type="match status" value="1"/>
</dbReference>
<keyword evidence="7 10" id="KW-0472">Membrane</keyword>
<evidence type="ECO:0000313" key="13">
    <source>
        <dbReference type="EMBL" id="ORX36321.1"/>
    </source>
</evidence>
<dbReference type="Pfam" id="PF00664">
    <property type="entry name" value="ABC_membrane"/>
    <property type="match status" value="1"/>
</dbReference>
<feature type="transmembrane region" description="Helical" evidence="10">
    <location>
        <begin position="431"/>
        <end position="455"/>
    </location>
</feature>
<sequence>MLDTAFGLSIVHLVAPLILLVPLLTLLPPNPPRLDQPEGVRPITIQRVIPRRGWIISLLVALAATAVLDAAVTVAIFILASKYDQESETRGLELVSWLIYPIGGLVVWALAAVVSEWRGRWHDRGVIILAVSGFILEIPNFELLVNRVIHTTGAWKTVTILSLPPSALRLLLLPVLIALASKPIVRYEAVDTADDVEDEEFNGDLAGSSSSTARQTIRSQQGQIKLSGDEGTSQTPNGAATPGGTSKPSIIIPKKLGEGKRDERVLTWAEVWDRLKKISPHLWPSTSRKLQLFVVLTLLIVAIGRALTPLGPIIFGKLIRALTISQNGIPVPSLWPLFIAFFAIRILQNTVLFFVRNILFLPVTQYTDREMQLLCFNHLLNLSLAYHTRRNTGEVLKVIDRGSAINSLFGSLLFTIAPAIIDLIVGFSVLFALYGGILVTQATVIMILYVWVSIIQTQARVATRRQLSDKDVKQRGIVSDVLTNWESVKYFTAESREVNRYREALIDYQKVEWSWNLNYQTLWLLQNTLLTLGLVIGSLIIAVRISRGEMDAAELVVFIQYFTTLSSPLNTLGTMYAQLNRNSIDAEKMLSLLAEATEVNDKPGAKDLIVTDGVVEFDNVHFSYDGKVDALKGVSFKIEKGTSMALVGESGSGKSTILRLLYRFYDINSGTIRIDGQDISEVTQLSLRRAIGIVPQDSVLWNDTIGANVSYGREGATDEEIINASKAAKLHDKIMGFKDEYATIVGERGIRLSGGEKQRVSLARMFLKSPAILVLDEATSALDTETEREIQRALTDLAQGRTSLSIAHRLSTIINSDQIVVMKDGKVIENGTYKQLLDADAAFATMWKNQIFTEAERLALAQGSGSTSRADSDLIDLEEKPEAEAEPGVGEDHITDNAQADVKEATISAPTSGSGGTPNLNEVQPSGSFQQEGAEAEEGVNFETYAEAVKLVEPTSPHLPPGLNAKASQEVNVDTPAAIDPNNDSAPQANLSASNLAQPARPDPSRRVSFPGTSVAMAKTLSAQSAQSGHSGSPNSRDSTPTLSRQNTDQKLNESRKASDPESKRKRLSSIKGFVRRLSDQGVTRSASGRSVKAQDLDGVEEGGESSGRGAGGKDDSKDNKKKKRLSLR</sequence>
<evidence type="ECO:0000259" key="11">
    <source>
        <dbReference type="PROSITE" id="PS50893"/>
    </source>
</evidence>
<evidence type="ECO:0000256" key="10">
    <source>
        <dbReference type="SAM" id="Phobius"/>
    </source>
</evidence>
<reference evidence="13 14" key="1">
    <citation type="submission" date="2017-03" db="EMBL/GenBank/DDBJ databases">
        <title>Widespread Adenine N6-methylation of Active Genes in Fungi.</title>
        <authorList>
            <consortium name="DOE Joint Genome Institute"/>
            <person name="Mondo S.J."/>
            <person name="Dannebaum R.O."/>
            <person name="Kuo R.C."/>
            <person name="Louie K.B."/>
            <person name="Bewick A.J."/>
            <person name="Labutti K."/>
            <person name="Haridas S."/>
            <person name="Kuo A."/>
            <person name="Salamov A."/>
            <person name="Ahrendt S.R."/>
            <person name="Lau R."/>
            <person name="Bowen B.P."/>
            <person name="Lipzen A."/>
            <person name="Sullivan W."/>
            <person name="Andreopoulos W.B."/>
            <person name="Clum A."/>
            <person name="Lindquist E."/>
            <person name="Daum C."/>
            <person name="Northen T.R."/>
            <person name="Ramamoorthy G."/>
            <person name="Schmitz R.J."/>
            <person name="Gryganskyi A."/>
            <person name="Culley D."/>
            <person name="Magnuson J."/>
            <person name="James T.Y."/>
            <person name="O'Malley M.A."/>
            <person name="Stajich J.E."/>
            <person name="Spatafora J.W."/>
            <person name="Visel A."/>
            <person name="Grigoriev I.V."/>
        </authorList>
    </citation>
    <scope>NUCLEOTIDE SEQUENCE [LARGE SCALE GENOMIC DNA]</scope>
    <source>
        <strain evidence="13 14">NRRL Y-17943</strain>
    </source>
</reference>
<name>A0A1Y1UE46_9TREE</name>
<evidence type="ECO:0008006" key="15">
    <source>
        <dbReference type="Google" id="ProtNLM"/>
    </source>
</evidence>
<dbReference type="FunCoup" id="A0A1Y1UE46">
    <property type="interactions" value="64"/>
</dbReference>
<dbReference type="CDD" id="cd03253">
    <property type="entry name" value="ABCC_ATM1_transporter"/>
    <property type="match status" value="1"/>
</dbReference>
<dbReference type="GO" id="GO:0016887">
    <property type="term" value="F:ATP hydrolysis activity"/>
    <property type="evidence" value="ECO:0007669"/>
    <property type="project" value="InterPro"/>
</dbReference>
<dbReference type="PROSITE" id="PS50893">
    <property type="entry name" value="ABC_TRANSPORTER_2"/>
    <property type="match status" value="1"/>
</dbReference>
<keyword evidence="4" id="KW-0547">Nucleotide-binding</keyword>
<dbReference type="Gene3D" id="1.20.1560.10">
    <property type="entry name" value="ABC transporter type 1, transmembrane domain"/>
    <property type="match status" value="1"/>
</dbReference>
<feature type="compositionally biased region" description="Polar residues" evidence="9">
    <location>
        <begin position="1034"/>
        <end position="1050"/>
    </location>
</feature>
<gene>
    <name evidence="13" type="ORF">BD324DRAFT_488296</name>
</gene>
<feature type="domain" description="ABC transporter" evidence="11">
    <location>
        <begin position="615"/>
        <end position="849"/>
    </location>
</feature>
<dbReference type="RefSeq" id="XP_021870422.1">
    <property type="nucleotide sequence ID" value="XM_022012923.1"/>
</dbReference>
<evidence type="ECO:0000256" key="5">
    <source>
        <dbReference type="ARBA" id="ARBA00022840"/>
    </source>
</evidence>
<dbReference type="PROSITE" id="PS50929">
    <property type="entry name" value="ABC_TM1F"/>
    <property type="match status" value="1"/>
</dbReference>
<organism evidence="13 14">
    <name type="scientific">Kockovaella imperatae</name>
    <dbReference type="NCBI Taxonomy" id="4999"/>
    <lineage>
        <taxon>Eukaryota</taxon>
        <taxon>Fungi</taxon>
        <taxon>Dikarya</taxon>
        <taxon>Basidiomycota</taxon>
        <taxon>Agaricomycotina</taxon>
        <taxon>Tremellomycetes</taxon>
        <taxon>Tremellales</taxon>
        <taxon>Cuniculitremaceae</taxon>
        <taxon>Kockovaella</taxon>
    </lineage>
</organism>
<feature type="transmembrane region" description="Helical" evidence="10">
    <location>
        <begin position="404"/>
        <end position="425"/>
    </location>
</feature>
<dbReference type="InterPro" id="IPR003439">
    <property type="entry name" value="ABC_transporter-like_ATP-bd"/>
</dbReference>
<dbReference type="GO" id="GO:0005524">
    <property type="term" value="F:ATP binding"/>
    <property type="evidence" value="ECO:0007669"/>
    <property type="project" value="UniProtKB-KW"/>
</dbReference>
<dbReference type="EMBL" id="NBSH01000008">
    <property type="protein sequence ID" value="ORX36321.1"/>
    <property type="molecule type" value="Genomic_DNA"/>
</dbReference>
<dbReference type="InterPro" id="IPR011527">
    <property type="entry name" value="ABC1_TM_dom"/>
</dbReference>
<dbReference type="GO" id="GO:0016020">
    <property type="term" value="C:membrane"/>
    <property type="evidence" value="ECO:0007669"/>
    <property type="project" value="UniProtKB-SubCell"/>
</dbReference>
<evidence type="ECO:0000313" key="14">
    <source>
        <dbReference type="Proteomes" id="UP000193218"/>
    </source>
</evidence>
<dbReference type="InterPro" id="IPR039421">
    <property type="entry name" value="Type_1_exporter"/>
</dbReference>
<dbReference type="Pfam" id="PF00005">
    <property type="entry name" value="ABC_tran"/>
    <property type="match status" value="1"/>
</dbReference>
<feature type="transmembrane region" description="Helical" evidence="10">
    <location>
        <begin position="6"/>
        <end position="27"/>
    </location>
</feature>
<evidence type="ECO:0000256" key="8">
    <source>
        <dbReference type="ARBA" id="ARBA00024363"/>
    </source>
</evidence>
<evidence type="ECO:0000256" key="1">
    <source>
        <dbReference type="ARBA" id="ARBA00004141"/>
    </source>
</evidence>
<feature type="domain" description="ABC transmembrane type-1" evidence="12">
    <location>
        <begin position="295"/>
        <end position="581"/>
    </location>
</feature>
<dbReference type="GeneID" id="33554731"/>
<feature type="transmembrane region" description="Helical" evidence="10">
    <location>
        <begin position="335"/>
        <end position="355"/>
    </location>
</feature>
<accession>A0A1Y1UE46</accession>
<feature type="compositionally biased region" description="Polar residues" evidence="9">
    <location>
        <begin position="908"/>
        <end position="931"/>
    </location>
</feature>
<feature type="region of interest" description="Disordered" evidence="9">
    <location>
        <begin position="954"/>
        <end position="1129"/>
    </location>
</feature>
<feature type="transmembrane region" description="Helical" evidence="10">
    <location>
        <begin position="522"/>
        <end position="543"/>
    </location>
</feature>
<dbReference type="InterPro" id="IPR003593">
    <property type="entry name" value="AAA+_ATPase"/>
</dbReference>
<evidence type="ECO:0000256" key="7">
    <source>
        <dbReference type="ARBA" id="ARBA00023136"/>
    </source>
</evidence>
<dbReference type="SUPFAM" id="SSF90123">
    <property type="entry name" value="ABC transporter transmembrane region"/>
    <property type="match status" value="1"/>
</dbReference>
<keyword evidence="6 10" id="KW-1133">Transmembrane helix</keyword>
<dbReference type="InParanoid" id="A0A1Y1UE46"/>
<feature type="compositionally biased region" description="Low complexity" evidence="9">
    <location>
        <begin position="1022"/>
        <end position="1033"/>
    </location>
</feature>
<feature type="transmembrane region" description="Helical" evidence="10">
    <location>
        <begin position="292"/>
        <end position="315"/>
    </location>
</feature>
<comment type="caution">
    <text evidence="13">The sequence shown here is derived from an EMBL/GenBank/DDBJ whole genome shotgun (WGS) entry which is preliminary data.</text>
</comment>
<evidence type="ECO:0000256" key="9">
    <source>
        <dbReference type="SAM" id="MobiDB-lite"/>
    </source>
</evidence>
<evidence type="ECO:0000256" key="4">
    <source>
        <dbReference type="ARBA" id="ARBA00022741"/>
    </source>
</evidence>
<dbReference type="InterPro" id="IPR036640">
    <property type="entry name" value="ABC1_TM_sf"/>
</dbReference>
<dbReference type="GO" id="GO:0140359">
    <property type="term" value="F:ABC-type transporter activity"/>
    <property type="evidence" value="ECO:0007669"/>
    <property type="project" value="InterPro"/>
</dbReference>
<dbReference type="PROSITE" id="PS00211">
    <property type="entry name" value="ABC_TRANSPORTER_1"/>
    <property type="match status" value="1"/>
</dbReference>
<dbReference type="InterPro" id="IPR017871">
    <property type="entry name" value="ABC_transporter-like_CS"/>
</dbReference>
<evidence type="ECO:0000256" key="3">
    <source>
        <dbReference type="ARBA" id="ARBA00022692"/>
    </source>
</evidence>
<protein>
    <recommendedName>
        <fullName evidence="15">P-loop containing nucleoside triphosphate hydrolase protein</fullName>
    </recommendedName>
</protein>
<evidence type="ECO:0000256" key="2">
    <source>
        <dbReference type="ARBA" id="ARBA00022448"/>
    </source>
</evidence>
<feature type="region of interest" description="Disordered" evidence="9">
    <location>
        <begin position="200"/>
        <end position="253"/>
    </location>
</feature>
<keyword evidence="2" id="KW-0813">Transport</keyword>
<dbReference type="PANTHER" id="PTHR24221">
    <property type="entry name" value="ATP-BINDING CASSETTE SUB-FAMILY B"/>
    <property type="match status" value="1"/>
</dbReference>
<feature type="compositionally biased region" description="Basic and acidic residues" evidence="9">
    <location>
        <begin position="1051"/>
        <end position="1063"/>
    </location>
</feature>
<dbReference type="FunFam" id="3.40.50.300:FF:000287">
    <property type="entry name" value="Multidrug ABC transporter ATP-binding protein"/>
    <property type="match status" value="1"/>
</dbReference>
<dbReference type="InterPro" id="IPR027417">
    <property type="entry name" value="P-loop_NTPase"/>
</dbReference>
<keyword evidence="3 10" id="KW-0812">Transmembrane</keyword>
<dbReference type="STRING" id="4999.A0A1Y1UE46"/>
<evidence type="ECO:0000259" key="12">
    <source>
        <dbReference type="PROSITE" id="PS50929"/>
    </source>
</evidence>
<keyword evidence="5" id="KW-0067">ATP-binding</keyword>
<comment type="subcellular location">
    <subcellularLocation>
        <location evidence="1">Membrane</location>
        <topology evidence="1">Multi-pass membrane protein</topology>
    </subcellularLocation>
</comment>
<dbReference type="AlphaFoldDB" id="A0A1Y1UE46"/>
<dbReference type="Proteomes" id="UP000193218">
    <property type="component" value="Unassembled WGS sequence"/>
</dbReference>
<feature type="compositionally biased region" description="Basic residues" evidence="9">
    <location>
        <begin position="1120"/>
        <end position="1129"/>
    </location>
</feature>
<dbReference type="Gene3D" id="3.40.50.300">
    <property type="entry name" value="P-loop containing nucleotide triphosphate hydrolases"/>
    <property type="match status" value="1"/>
</dbReference>
<keyword evidence="14" id="KW-1185">Reference proteome</keyword>
<feature type="transmembrane region" description="Helical" evidence="10">
    <location>
        <begin position="94"/>
        <end position="114"/>
    </location>
</feature>
<feature type="transmembrane region" description="Helical" evidence="10">
    <location>
        <begin position="54"/>
        <end position="79"/>
    </location>
</feature>
<feature type="region of interest" description="Disordered" evidence="9">
    <location>
        <begin position="908"/>
        <end position="937"/>
    </location>
</feature>
<feature type="compositionally biased region" description="Polar residues" evidence="9">
    <location>
        <begin position="207"/>
        <end position="248"/>
    </location>
</feature>
<dbReference type="SUPFAM" id="SSF52540">
    <property type="entry name" value="P-loop containing nucleoside triphosphate hydrolases"/>
    <property type="match status" value="1"/>
</dbReference>
<feature type="transmembrane region" description="Helical" evidence="10">
    <location>
        <begin position="126"/>
        <end position="145"/>
    </location>
</feature>
<dbReference type="OrthoDB" id="6500128at2759"/>
<comment type="similarity">
    <text evidence="8">Belongs to the ABC transporter superfamily. ABCB family. Heavy Metal importer (TC 3.A.1.210) subfamily.</text>
</comment>
<proteinExistence type="inferred from homology"/>
<feature type="compositionally biased region" description="Polar residues" evidence="9">
    <location>
        <begin position="982"/>
        <end position="997"/>
    </location>
</feature>
<dbReference type="PANTHER" id="PTHR24221:SF648">
    <property type="entry name" value="ABC-TYPE TRANSPORTER ATR1"/>
    <property type="match status" value="1"/>
</dbReference>
<evidence type="ECO:0000256" key="6">
    <source>
        <dbReference type="ARBA" id="ARBA00022989"/>
    </source>
</evidence>